<organism evidence="5 6">
    <name type="scientific">Halanaerobium salsuginis</name>
    <dbReference type="NCBI Taxonomy" id="29563"/>
    <lineage>
        <taxon>Bacteria</taxon>
        <taxon>Bacillati</taxon>
        <taxon>Bacillota</taxon>
        <taxon>Clostridia</taxon>
        <taxon>Halanaerobiales</taxon>
        <taxon>Halanaerobiaceae</taxon>
        <taxon>Halanaerobium</taxon>
    </lineage>
</organism>
<feature type="domain" description="Periplasmic binding protein" evidence="4">
    <location>
        <begin position="46"/>
        <end position="312"/>
    </location>
</feature>
<feature type="transmembrane region" description="Helical" evidence="3">
    <location>
        <begin position="12"/>
        <end position="33"/>
    </location>
</feature>
<keyword evidence="3" id="KW-0472">Membrane</keyword>
<evidence type="ECO:0000256" key="2">
    <source>
        <dbReference type="ARBA" id="ARBA00007639"/>
    </source>
</evidence>
<dbReference type="PANTHER" id="PTHR30036:SF7">
    <property type="entry name" value="ABC TRANSPORTER PERIPLASMIC-BINDING PROTEIN YPHF"/>
    <property type="match status" value="1"/>
</dbReference>
<dbReference type="STRING" id="29563.SAMN02983006_02186"/>
<dbReference type="GO" id="GO:0030288">
    <property type="term" value="C:outer membrane-bounded periplasmic space"/>
    <property type="evidence" value="ECO:0007669"/>
    <property type="project" value="TreeGrafter"/>
</dbReference>
<dbReference type="SUPFAM" id="SSF53822">
    <property type="entry name" value="Periplasmic binding protein-like I"/>
    <property type="match status" value="1"/>
</dbReference>
<keyword evidence="6" id="KW-1185">Reference proteome</keyword>
<comment type="similarity">
    <text evidence="2">Belongs to the bacterial solute-binding protein 2 family.</text>
</comment>
<dbReference type="InterPro" id="IPR050555">
    <property type="entry name" value="Bact_Solute-Bind_Prot2"/>
</dbReference>
<dbReference type="EMBL" id="FOTI01000036">
    <property type="protein sequence ID" value="SFL84990.1"/>
    <property type="molecule type" value="Genomic_DNA"/>
</dbReference>
<name>A0A1I4L1U7_9FIRM</name>
<dbReference type="AlphaFoldDB" id="A0A1I4L1U7"/>
<dbReference type="InterPro" id="IPR028082">
    <property type="entry name" value="Peripla_BP_I"/>
</dbReference>
<dbReference type="Proteomes" id="UP000199006">
    <property type="component" value="Unassembled WGS sequence"/>
</dbReference>
<proteinExistence type="inferred from homology"/>
<protein>
    <submittedName>
        <fullName evidence="5">Monosaccharide ABC transporter substrate-binding protein, CUT2 family</fullName>
    </submittedName>
</protein>
<evidence type="ECO:0000313" key="5">
    <source>
        <dbReference type="EMBL" id="SFL84990.1"/>
    </source>
</evidence>
<comment type="subcellular location">
    <subcellularLocation>
        <location evidence="1">Cell envelope</location>
    </subcellularLocation>
</comment>
<evidence type="ECO:0000256" key="3">
    <source>
        <dbReference type="SAM" id="Phobius"/>
    </source>
</evidence>
<accession>A0A1I4L1U7</accession>
<evidence type="ECO:0000259" key="4">
    <source>
        <dbReference type="Pfam" id="PF13407"/>
    </source>
</evidence>
<keyword evidence="3" id="KW-1133">Transmembrane helix</keyword>
<keyword evidence="3" id="KW-0812">Transmembrane</keyword>
<dbReference type="PANTHER" id="PTHR30036">
    <property type="entry name" value="D-XYLOSE-BINDING PERIPLASMIC PROTEIN"/>
    <property type="match status" value="1"/>
</dbReference>
<reference evidence="5 6" key="1">
    <citation type="submission" date="2016-10" db="EMBL/GenBank/DDBJ databases">
        <authorList>
            <person name="de Groot N.N."/>
        </authorList>
    </citation>
    <scope>NUCLEOTIDE SEQUENCE [LARGE SCALE GENOMIC DNA]</scope>
    <source>
        <strain evidence="5 6">ATCC 51327</strain>
    </source>
</reference>
<dbReference type="GO" id="GO:0030246">
    <property type="term" value="F:carbohydrate binding"/>
    <property type="evidence" value="ECO:0007669"/>
    <property type="project" value="TreeGrafter"/>
</dbReference>
<dbReference type="InterPro" id="IPR025997">
    <property type="entry name" value="SBP_2_dom"/>
</dbReference>
<sequence>MIKLSEKYKFSLIINFIMIFILLSFNFNSVLAADSNLAIDNKKLTIAFVPRSLDNPIFLDAFEKSQQQAVQLGIKLEWVSSFTYDAEKQISIIKSLIKQQVDGMIVSVNNTPDYIEVINQAVAAGIPVATFDADAPDSKRLFHIGIDNYKAGQATARGLLKVLRQEGIDYQGQAKKLQMMIMTGVRGALNLDSRIAGFSDTIADSNIVLSDIVENQDNVNLSVELLEQYLQKNPQIDIIFFAGGWPFYVPAEALPNFQKWAAEGGIAVGIDIFYDALLLEQRGLLKYLVGQDMSAMGSRGLLALYNYLIEGEKPPEYIETGLEIADKNNLKQLLQTHQPWRVK</sequence>
<dbReference type="Gene3D" id="3.40.50.2300">
    <property type="match status" value="2"/>
</dbReference>
<evidence type="ECO:0000313" key="6">
    <source>
        <dbReference type="Proteomes" id="UP000199006"/>
    </source>
</evidence>
<dbReference type="Pfam" id="PF13407">
    <property type="entry name" value="Peripla_BP_4"/>
    <property type="match status" value="1"/>
</dbReference>
<gene>
    <name evidence="5" type="ORF">SAMN02983006_02186</name>
</gene>
<evidence type="ECO:0000256" key="1">
    <source>
        <dbReference type="ARBA" id="ARBA00004196"/>
    </source>
</evidence>